<evidence type="ECO:0000256" key="1">
    <source>
        <dbReference type="ARBA" id="ARBA00009224"/>
    </source>
</evidence>
<dbReference type="AlphaFoldDB" id="A0A9W7E373"/>
<proteinExistence type="inferred from homology"/>
<protein>
    <recommendedName>
        <fullName evidence="2">Mitochondrial fission process protein 1</fullName>
    </recommendedName>
    <alternativeName>
        <fullName evidence="3">Mitochondrial 18 kDa protein</fullName>
    </alternativeName>
</protein>
<dbReference type="GO" id="GO:0005739">
    <property type="term" value="C:mitochondrion"/>
    <property type="evidence" value="ECO:0007669"/>
    <property type="project" value="TreeGrafter"/>
</dbReference>
<sequence>MSDIFALTENEEENNPLRDWYVRQAAYLSRMKVLAVKTVKAKIRYSAYSSDVGEAARPVAPSWVVKAAYGIVGVYIVGDISYECYNEKTANGLEWTDWPVVRKGLHAATFQGIAS</sequence>
<dbReference type="Proteomes" id="UP001165082">
    <property type="component" value="Unassembled WGS sequence"/>
</dbReference>
<evidence type="ECO:0000313" key="4">
    <source>
        <dbReference type="EMBL" id="GMH60583.1"/>
    </source>
</evidence>
<feature type="non-terminal residue" evidence="4">
    <location>
        <position position="115"/>
    </location>
</feature>
<name>A0A9W7E373_9STRA</name>
<evidence type="ECO:0000256" key="3">
    <source>
        <dbReference type="ARBA" id="ARBA00029631"/>
    </source>
</evidence>
<gene>
    <name evidence="4" type="ORF">TrRE_jg6547</name>
</gene>
<reference evidence="4" key="1">
    <citation type="submission" date="2022-07" db="EMBL/GenBank/DDBJ databases">
        <title>Genome analysis of Parmales, a sister group of diatoms, reveals the evolutionary specialization of diatoms from phago-mixotrophs to photoautotrophs.</title>
        <authorList>
            <person name="Ban H."/>
            <person name="Sato S."/>
            <person name="Yoshikawa S."/>
            <person name="Kazumasa Y."/>
            <person name="Nakamura Y."/>
            <person name="Ichinomiya M."/>
            <person name="Saitoh K."/>
            <person name="Sato N."/>
            <person name="Blanc-Mathieu R."/>
            <person name="Endo H."/>
            <person name="Kuwata A."/>
            <person name="Ogata H."/>
        </authorList>
    </citation>
    <scope>NUCLEOTIDE SEQUENCE</scope>
</reference>
<dbReference type="Pfam" id="PF10558">
    <property type="entry name" value="MTP18"/>
    <property type="match status" value="1"/>
</dbReference>
<evidence type="ECO:0000256" key="2">
    <source>
        <dbReference type="ARBA" id="ARBA00017835"/>
    </source>
</evidence>
<evidence type="ECO:0000313" key="5">
    <source>
        <dbReference type="Proteomes" id="UP001165082"/>
    </source>
</evidence>
<dbReference type="EMBL" id="BRXZ01002367">
    <property type="protein sequence ID" value="GMH60583.1"/>
    <property type="molecule type" value="Genomic_DNA"/>
</dbReference>
<keyword evidence="5" id="KW-1185">Reference proteome</keyword>
<dbReference type="InterPro" id="IPR019560">
    <property type="entry name" value="Mitochondrial_18_kDa_protein"/>
</dbReference>
<dbReference type="GO" id="GO:0000266">
    <property type="term" value="P:mitochondrial fission"/>
    <property type="evidence" value="ECO:0007669"/>
    <property type="project" value="TreeGrafter"/>
</dbReference>
<comment type="caution">
    <text evidence="4">The sequence shown here is derived from an EMBL/GenBank/DDBJ whole genome shotgun (WGS) entry which is preliminary data.</text>
</comment>
<organism evidence="4 5">
    <name type="scientific">Triparma retinervis</name>
    <dbReference type="NCBI Taxonomy" id="2557542"/>
    <lineage>
        <taxon>Eukaryota</taxon>
        <taxon>Sar</taxon>
        <taxon>Stramenopiles</taxon>
        <taxon>Ochrophyta</taxon>
        <taxon>Bolidophyceae</taxon>
        <taxon>Parmales</taxon>
        <taxon>Triparmaceae</taxon>
        <taxon>Triparma</taxon>
    </lineage>
</organism>
<accession>A0A9W7E373</accession>
<dbReference type="PANTHER" id="PTHR11001">
    <property type="entry name" value="MITOCHONDRIAL FISSION PROCESS PROTEIN 1"/>
    <property type="match status" value="1"/>
</dbReference>
<comment type="similarity">
    <text evidence="1">Belongs to the MTFP1 family.</text>
</comment>
<dbReference type="OrthoDB" id="200632at2759"/>
<dbReference type="PANTHER" id="PTHR11001:SF2">
    <property type="entry name" value="MITOCHONDRIAL FISSION PROCESS PROTEIN 1"/>
    <property type="match status" value="1"/>
</dbReference>